<dbReference type="PANTHER" id="PTHR42776:SF27">
    <property type="entry name" value="DIPEPTIDYL PEPTIDASE FAMILY MEMBER 6"/>
    <property type="match status" value="1"/>
</dbReference>
<organism evidence="4 5">
    <name type="scientific">Qipengyuania mesophila</name>
    <dbReference type="NCBI Taxonomy" id="2867246"/>
    <lineage>
        <taxon>Bacteria</taxon>
        <taxon>Pseudomonadati</taxon>
        <taxon>Pseudomonadota</taxon>
        <taxon>Alphaproteobacteria</taxon>
        <taxon>Sphingomonadales</taxon>
        <taxon>Erythrobacteraceae</taxon>
        <taxon>Qipengyuania</taxon>
    </lineage>
</organism>
<feature type="chain" id="PRO_5045089944" evidence="2">
    <location>
        <begin position="23"/>
        <end position="664"/>
    </location>
</feature>
<keyword evidence="2" id="KW-0732">Signal</keyword>
<evidence type="ECO:0000259" key="3">
    <source>
        <dbReference type="Pfam" id="PF00326"/>
    </source>
</evidence>
<name>A0ABS7JY91_9SPHN</name>
<dbReference type="Pfam" id="PF00326">
    <property type="entry name" value="Peptidase_S9"/>
    <property type="match status" value="1"/>
</dbReference>
<sequence length="664" mass="71567">MKKLFTGVAAVSFCALASSVSAGTVEEDATAFGARQSIFHASLSPSGKKLAYVGTVGAGGEALYTVDLEAGTPPKRALAALDPMSDLSYCNWITEERLVCQTILRRKDDSIGRYIAASRMISVNADGTDPNVIEGRKSMRAYGNIYFGGGIISLNAEGEESSVLVTRGYVKESSLNTRLANQAEGLGVVSHDVVTGKERPVEAPDKDAFEYIADDAGIVRIKGTLNSNPRGYAQDTLAYFYREQGSKRWNPLSRAEIDSQTIDGFEPYAVDSATNAAIGFDNDDRGFKTLYAISLDGTLARKELLAAEGADVDSLVTIGRRQRVIGASYATEKRLVKYFDPAFRDLAGALSGALPGKPAVSFVGASEDERQVLLVTGSDVDPGMLYKFDRDTNQLNPLLPIRETTEGHKLAEMKPVVFPAADGTQIPGYLTLPVGSTGKNLPAIVLPHGGPSARDEWGFDWLVQFFAARGYAVLQPNFRGSTGYGAEWFGKNGVKAWRTAIGDVNDAGRWLVSQGIAKPDKMAIVGWSYGGYTALQSQVVDADLYKAVVAIAPVADWRQYLEEERTTSNYRLVQKFVGDGPYLEQGSPMRNAAAFEAPVLLVHGTADNNVDVEQSRNMEDALRAAGKPVEFLEFEGLAHSLHDGAARKQMLVKIDSFLSANLGS</sequence>
<feature type="signal peptide" evidence="2">
    <location>
        <begin position="1"/>
        <end position="22"/>
    </location>
</feature>
<dbReference type="PANTHER" id="PTHR42776">
    <property type="entry name" value="SERINE PEPTIDASE S9 FAMILY MEMBER"/>
    <property type="match status" value="1"/>
</dbReference>
<dbReference type="SUPFAM" id="SSF53474">
    <property type="entry name" value="alpha/beta-Hydrolases"/>
    <property type="match status" value="1"/>
</dbReference>
<dbReference type="Proteomes" id="UP000782554">
    <property type="component" value="Unassembled WGS sequence"/>
</dbReference>
<dbReference type="RefSeq" id="WP_221603817.1">
    <property type="nucleotide sequence ID" value="NZ_JAIGNU010000004.1"/>
</dbReference>
<dbReference type="InterPro" id="IPR001375">
    <property type="entry name" value="Peptidase_S9_cat"/>
</dbReference>
<gene>
    <name evidence="4" type="ORF">K3181_14375</name>
</gene>
<reference evidence="4 5" key="1">
    <citation type="submission" date="2021-08" db="EMBL/GenBank/DDBJ databases">
        <title>Comparative Genomics Analysis of the Genus Qipengyuania Reveals Extensive Genetic Diversity and Metabolic Versatility, Including the Description of Fifteen Novel Species.</title>
        <authorList>
            <person name="Liu Y."/>
        </authorList>
    </citation>
    <scope>NUCLEOTIDE SEQUENCE [LARGE SCALE GENOMIC DNA]</scope>
    <source>
        <strain evidence="4 5">YG27</strain>
    </source>
</reference>
<evidence type="ECO:0000256" key="2">
    <source>
        <dbReference type="SAM" id="SignalP"/>
    </source>
</evidence>
<keyword evidence="5" id="KW-1185">Reference proteome</keyword>
<keyword evidence="1" id="KW-0378">Hydrolase</keyword>
<evidence type="ECO:0000256" key="1">
    <source>
        <dbReference type="ARBA" id="ARBA00022801"/>
    </source>
</evidence>
<dbReference type="InterPro" id="IPR029058">
    <property type="entry name" value="AB_hydrolase_fold"/>
</dbReference>
<comment type="caution">
    <text evidence="4">The sequence shown here is derived from an EMBL/GenBank/DDBJ whole genome shotgun (WGS) entry which is preliminary data.</text>
</comment>
<dbReference type="Gene3D" id="3.40.50.1820">
    <property type="entry name" value="alpha/beta hydrolase"/>
    <property type="match status" value="1"/>
</dbReference>
<feature type="domain" description="Peptidase S9 prolyl oligopeptidase catalytic" evidence="3">
    <location>
        <begin position="457"/>
        <end position="663"/>
    </location>
</feature>
<protein>
    <submittedName>
        <fullName evidence="4">S9 family peptidase</fullName>
    </submittedName>
</protein>
<accession>A0ABS7JY91</accession>
<evidence type="ECO:0000313" key="4">
    <source>
        <dbReference type="EMBL" id="MBX7502624.1"/>
    </source>
</evidence>
<dbReference type="EMBL" id="JAIGNU010000004">
    <property type="protein sequence ID" value="MBX7502624.1"/>
    <property type="molecule type" value="Genomic_DNA"/>
</dbReference>
<proteinExistence type="predicted"/>
<evidence type="ECO:0000313" key="5">
    <source>
        <dbReference type="Proteomes" id="UP000782554"/>
    </source>
</evidence>